<dbReference type="GO" id="GO:0016779">
    <property type="term" value="F:nucleotidyltransferase activity"/>
    <property type="evidence" value="ECO:0007669"/>
    <property type="project" value="UniProtKB-KW"/>
</dbReference>
<name>A0A1W6JZQ8_9CREN</name>
<keyword evidence="5" id="KW-0460">Magnesium</keyword>
<evidence type="ECO:0000256" key="2">
    <source>
        <dbReference type="ARBA" id="ARBA00022679"/>
    </source>
</evidence>
<sequence>MSQVKKSSHRDFYYDTIILAGGESRRFGCDKCDFEFNGKTMLQRVIENFEKPIIVTGKHRKTNGIEVIDCGKGPVNAVLKALSYVSQDRVFITGCDFPFITRKLTDYICSKNFDIVMPILDYPQPLLGCYSVKILKQFLPYITSFQQLIGKSSTYLIGTNELSMIDLSLRSLKNINNPNDLLDNRIFFSKSVIII</sequence>
<keyword evidence="3" id="KW-0479">Metal-binding</keyword>
<accession>A0A1W6JZQ8</accession>
<dbReference type="STRING" id="282676.B6F84_06455"/>
<evidence type="ECO:0000259" key="8">
    <source>
        <dbReference type="Pfam" id="PF12804"/>
    </source>
</evidence>
<keyword evidence="10" id="KW-1185">Reference proteome</keyword>
<organism evidence="9 10">
    <name type="scientific">Acidianus manzaensis</name>
    <dbReference type="NCBI Taxonomy" id="282676"/>
    <lineage>
        <taxon>Archaea</taxon>
        <taxon>Thermoproteota</taxon>
        <taxon>Thermoprotei</taxon>
        <taxon>Sulfolobales</taxon>
        <taxon>Sulfolobaceae</taxon>
        <taxon>Acidianus</taxon>
    </lineage>
</organism>
<keyword evidence="7" id="KW-0501">Molybdenum cofactor biosynthesis</keyword>
<reference evidence="9 10" key="1">
    <citation type="submission" date="2017-03" db="EMBL/GenBank/DDBJ databases">
        <title>Sulfur activation and transportation mechanism of thermophilic Archaea Acidianus manzaensis YN-25.</title>
        <authorList>
            <person name="Ma Y."/>
            <person name="Yang Y."/>
            <person name="Xia J."/>
        </authorList>
    </citation>
    <scope>NUCLEOTIDE SEQUENCE [LARGE SCALE GENOMIC DNA]</scope>
    <source>
        <strain evidence="9 10">YN-25</strain>
    </source>
</reference>
<dbReference type="InterPro" id="IPR029044">
    <property type="entry name" value="Nucleotide-diphossugar_trans"/>
</dbReference>
<evidence type="ECO:0000256" key="6">
    <source>
        <dbReference type="ARBA" id="ARBA00023134"/>
    </source>
</evidence>
<dbReference type="Proteomes" id="UP000193404">
    <property type="component" value="Chromosome"/>
</dbReference>
<dbReference type="CDD" id="cd02503">
    <property type="entry name" value="MobA"/>
    <property type="match status" value="1"/>
</dbReference>
<proteinExistence type="predicted"/>
<dbReference type="PANTHER" id="PTHR19136">
    <property type="entry name" value="MOLYBDENUM COFACTOR GUANYLYLTRANSFERASE"/>
    <property type="match status" value="1"/>
</dbReference>
<dbReference type="PANTHER" id="PTHR19136:SF81">
    <property type="entry name" value="MOLYBDENUM COFACTOR GUANYLYLTRANSFERASE"/>
    <property type="match status" value="1"/>
</dbReference>
<dbReference type="OrthoDB" id="28434at2157"/>
<keyword evidence="2 9" id="KW-0808">Transferase</keyword>
<dbReference type="RefSeq" id="WP_148691491.1">
    <property type="nucleotide sequence ID" value="NZ_CP020477.1"/>
</dbReference>
<dbReference type="KEGG" id="aman:B6F84_06455"/>
<keyword evidence="9" id="KW-0548">Nucleotidyltransferase</keyword>
<dbReference type="GO" id="GO:0005525">
    <property type="term" value="F:GTP binding"/>
    <property type="evidence" value="ECO:0007669"/>
    <property type="project" value="UniProtKB-KW"/>
</dbReference>
<evidence type="ECO:0000256" key="5">
    <source>
        <dbReference type="ARBA" id="ARBA00022842"/>
    </source>
</evidence>
<evidence type="ECO:0000313" key="9">
    <source>
        <dbReference type="EMBL" id="ARM75715.1"/>
    </source>
</evidence>
<dbReference type="GeneID" id="41590545"/>
<keyword evidence="6" id="KW-0342">GTP-binding</keyword>
<protein>
    <submittedName>
        <fullName evidence="9">Molybdenum cofactor guanylyltransferase</fullName>
    </submittedName>
</protein>
<dbReference type="InterPro" id="IPR013482">
    <property type="entry name" value="Molybde_CF_guanTrfase"/>
</dbReference>
<dbReference type="InterPro" id="IPR025877">
    <property type="entry name" value="MobA-like_NTP_Trfase"/>
</dbReference>
<dbReference type="SUPFAM" id="SSF53448">
    <property type="entry name" value="Nucleotide-diphospho-sugar transferases"/>
    <property type="match status" value="1"/>
</dbReference>
<dbReference type="GO" id="GO:0046872">
    <property type="term" value="F:metal ion binding"/>
    <property type="evidence" value="ECO:0007669"/>
    <property type="project" value="UniProtKB-KW"/>
</dbReference>
<keyword evidence="1" id="KW-0963">Cytoplasm</keyword>
<evidence type="ECO:0000313" key="10">
    <source>
        <dbReference type="Proteomes" id="UP000193404"/>
    </source>
</evidence>
<dbReference type="GO" id="GO:0006777">
    <property type="term" value="P:Mo-molybdopterin cofactor biosynthetic process"/>
    <property type="evidence" value="ECO:0007669"/>
    <property type="project" value="UniProtKB-KW"/>
</dbReference>
<dbReference type="EMBL" id="CP020477">
    <property type="protein sequence ID" value="ARM75715.1"/>
    <property type="molecule type" value="Genomic_DNA"/>
</dbReference>
<evidence type="ECO:0000256" key="1">
    <source>
        <dbReference type="ARBA" id="ARBA00022490"/>
    </source>
</evidence>
<dbReference type="Gene3D" id="3.90.550.10">
    <property type="entry name" value="Spore Coat Polysaccharide Biosynthesis Protein SpsA, Chain A"/>
    <property type="match status" value="1"/>
</dbReference>
<evidence type="ECO:0000256" key="4">
    <source>
        <dbReference type="ARBA" id="ARBA00022741"/>
    </source>
</evidence>
<evidence type="ECO:0000256" key="7">
    <source>
        <dbReference type="ARBA" id="ARBA00023150"/>
    </source>
</evidence>
<dbReference type="AlphaFoldDB" id="A0A1W6JZQ8"/>
<gene>
    <name evidence="9" type="ORF">B6F84_06455</name>
</gene>
<keyword evidence="4" id="KW-0547">Nucleotide-binding</keyword>
<evidence type="ECO:0000256" key="3">
    <source>
        <dbReference type="ARBA" id="ARBA00022723"/>
    </source>
</evidence>
<feature type="domain" description="MobA-like NTP transferase" evidence="8">
    <location>
        <begin position="17"/>
        <end position="138"/>
    </location>
</feature>
<dbReference type="Pfam" id="PF12804">
    <property type="entry name" value="NTP_transf_3"/>
    <property type="match status" value="1"/>
</dbReference>